<protein>
    <submittedName>
        <fullName evidence="1">WXG100 family type VII secretion target</fullName>
    </submittedName>
</protein>
<dbReference type="EMBL" id="JAOZYB010000201">
    <property type="protein sequence ID" value="MEB3962998.1"/>
    <property type="molecule type" value="Genomic_DNA"/>
</dbReference>
<comment type="caution">
    <text evidence="1">The sequence shown here is derived from an EMBL/GenBank/DDBJ whole genome shotgun (WGS) entry which is preliminary data.</text>
</comment>
<dbReference type="RefSeq" id="WP_324770652.1">
    <property type="nucleotide sequence ID" value="NZ_BAAATS010000037.1"/>
</dbReference>
<accession>A0ABU6CE75</accession>
<organism evidence="1 2">
    <name type="scientific">Streptomyces kunmingensis</name>
    <dbReference type="NCBI Taxonomy" id="68225"/>
    <lineage>
        <taxon>Bacteria</taxon>
        <taxon>Bacillati</taxon>
        <taxon>Actinomycetota</taxon>
        <taxon>Actinomycetes</taxon>
        <taxon>Kitasatosporales</taxon>
        <taxon>Streptomycetaceae</taxon>
        <taxon>Streptomyces</taxon>
    </lineage>
</organism>
<dbReference type="Proteomes" id="UP001352223">
    <property type="component" value="Unassembled WGS sequence"/>
</dbReference>
<gene>
    <name evidence="1" type="ORF">OKJ48_22510</name>
</gene>
<dbReference type="SUPFAM" id="SSF140453">
    <property type="entry name" value="EsxAB dimer-like"/>
    <property type="match status" value="1"/>
</dbReference>
<sequence>MPGSEDGIYIDHGTATTFSEEMYEQTRRIKDIVSHLEMDINKIVQSWLGPDRDIYFEKVQPTWNAEVSSLSTILQSHAQTLTGVSDHYKQTVYRNAQGFEEIKF</sequence>
<dbReference type="Pfam" id="PF06013">
    <property type="entry name" value="WXG100"/>
    <property type="match status" value="1"/>
</dbReference>
<evidence type="ECO:0000313" key="2">
    <source>
        <dbReference type="Proteomes" id="UP001352223"/>
    </source>
</evidence>
<dbReference type="InterPro" id="IPR010310">
    <property type="entry name" value="T7SS_ESAT-6-like"/>
</dbReference>
<reference evidence="1 2" key="1">
    <citation type="submission" date="2022-10" db="EMBL/GenBank/DDBJ databases">
        <authorList>
            <person name="Xie J."/>
            <person name="Shen N."/>
        </authorList>
    </citation>
    <scope>NUCLEOTIDE SEQUENCE [LARGE SCALE GENOMIC DNA]</scope>
    <source>
        <strain evidence="1 2">DSM 41681</strain>
    </source>
</reference>
<dbReference type="Gene3D" id="1.10.287.1060">
    <property type="entry name" value="ESAT-6-like"/>
    <property type="match status" value="1"/>
</dbReference>
<proteinExistence type="predicted"/>
<dbReference type="InterPro" id="IPR036689">
    <property type="entry name" value="ESAT-6-like_sf"/>
</dbReference>
<keyword evidence="2" id="KW-1185">Reference proteome</keyword>
<name>A0ABU6CE75_9ACTN</name>
<evidence type="ECO:0000313" key="1">
    <source>
        <dbReference type="EMBL" id="MEB3962998.1"/>
    </source>
</evidence>